<comment type="caution">
    <text evidence="1">The sequence shown here is derived from an EMBL/GenBank/DDBJ whole genome shotgun (WGS) entry which is preliminary data.</text>
</comment>
<dbReference type="HOGENOM" id="CLU_2357398_0_0_10"/>
<dbReference type="AlphaFoldDB" id="C9MMH9"/>
<protein>
    <submittedName>
        <fullName evidence="1">Uncharacterized protein</fullName>
    </submittedName>
</protein>
<organism evidence="1 2">
    <name type="scientific">Prevotella veroralis F0319</name>
    <dbReference type="NCBI Taxonomy" id="649761"/>
    <lineage>
        <taxon>Bacteria</taxon>
        <taxon>Pseudomonadati</taxon>
        <taxon>Bacteroidota</taxon>
        <taxon>Bacteroidia</taxon>
        <taxon>Bacteroidales</taxon>
        <taxon>Prevotellaceae</taxon>
        <taxon>Prevotella</taxon>
    </lineage>
</organism>
<dbReference type="Proteomes" id="UP000003327">
    <property type="component" value="Unassembled WGS sequence"/>
</dbReference>
<sequence length="96" mass="10830">MRASPDLTERGRRCLTPAPLRMERGVNSIVCKQRRRFFTSKRRLLHSKETPSSIGEDALLLLPLRIEKGVDSIVCIRSQYHKVGTDALVCPLSSPL</sequence>
<dbReference type="EMBL" id="ACVA01000016">
    <property type="protein sequence ID" value="EEX19364.1"/>
    <property type="molecule type" value="Genomic_DNA"/>
</dbReference>
<gene>
    <name evidence="1" type="ORF">HMPREF0973_00809</name>
</gene>
<reference evidence="1 2" key="1">
    <citation type="submission" date="2009-09" db="EMBL/GenBank/DDBJ databases">
        <authorList>
            <person name="Weinstock G."/>
            <person name="Sodergren E."/>
            <person name="Clifton S."/>
            <person name="Fulton L."/>
            <person name="Fulton B."/>
            <person name="Courtney L."/>
            <person name="Fronick C."/>
            <person name="Harrison M."/>
            <person name="Strong C."/>
            <person name="Farmer C."/>
            <person name="Delahaunty K."/>
            <person name="Markovic C."/>
            <person name="Hall O."/>
            <person name="Minx P."/>
            <person name="Tomlinson C."/>
            <person name="Mitreva M."/>
            <person name="Nelson J."/>
            <person name="Hou S."/>
            <person name="Wollam A."/>
            <person name="Pepin K.H."/>
            <person name="Johnson M."/>
            <person name="Bhonagiri V."/>
            <person name="Nash W.E."/>
            <person name="Warren W."/>
            <person name="Chinwalla A."/>
            <person name="Mardis E.R."/>
            <person name="Wilson R.K."/>
        </authorList>
    </citation>
    <scope>NUCLEOTIDE SEQUENCE [LARGE SCALE GENOMIC DNA]</scope>
    <source>
        <strain evidence="1 2">F0319</strain>
    </source>
</reference>
<evidence type="ECO:0000313" key="1">
    <source>
        <dbReference type="EMBL" id="EEX19364.1"/>
    </source>
</evidence>
<accession>C9MMH9</accession>
<evidence type="ECO:0000313" key="2">
    <source>
        <dbReference type="Proteomes" id="UP000003327"/>
    </source>
</evidence>
<proteinExistence type="predicted"/>
<name>C9MMH9_9BACT</name>
<keyword evidence="2" id="KW-1185">Reference proteome</keyword>
<dbReference type="STRING" id="649761.HMPREF0973_00809"/>